<dbReference type="EMBL" id="JAAMPI010000456">
    <property type="protein sequence ID" value="KAF4631316.1"/>
    <property type="molecule type" value="Genomic_DNA"/>
</dbReference>
<evidence type="ECO:0000313" key="12">
    <source>
        <dbReference type="Proteomes" id="UP000566819"/>
    </source>
</evidence>
<dbReference type="InterPro" id="IPR051410">
    <property type="entry name" value="Ferric/Cupric_Reductase"/>
</dbReference>
<dbReference type="PANTHER" id="PTHR32361">
    <property type="entry name" value="FERRIC/CUPRIC REDUCTASE TRANSMEMBRANE COMPONENT"/>
    <property type="match status" value="1"/>
</dbReference>
<keyword evidence="12" id="KW-1185">Reference proteome</keyword>
<dbReference type="AlphaFoldDB" id="A0A8H4W2N6"/>
<proteinExistence type="inferred from homology"/>
<dbReference type="SFLD" id="SFLDG01168">
    <property type="entry name" value="Ferric_reductase_subgroup_(FRE"/>
    <property type="match status" value="1"/>
</dbReference>
<comment type="caution">
    <text evidence="11">The sequence shown here is derived from an EMBL/GenBank/DDBJ whole genome shotgun (WGS) entry which is preliminary data.</text>
</comment>
<keyword evidence="7" id="KW-0406">Ion transport</keyword>
<sequence length="570" mass="64616">MAWPYRLVDLTEAQKHQRRIFLDRYGLYAQLSALVPVLGYLLFRLGAWVLRERRRAQVQYDAIPSSPRLKHARLASTESLAKRWRTAAWWLDEELVEGWGLRKHWIIGGIWMSWLLFLCVHQTGDDYLHITKRFGEVAASQLPFHYMLSMKSLYSPLALVFKTSHEELNPYHRLSGRVIYSMLCLHATWYLNYFVQANVLSKRLSAPVVIIGIIAFTSLTVIATSSLAVVRRWNYRVFFVLHLVIGVAVLPLLFFHASHMRIYLFEALTLFIVDIVCRKLDTTTGFATITPVPQTKLIKMKILLPSSKLKRFHEAPGQHVYLSIPPESTPPSTVSPSIHDLLFNPFTVAEVSAKDVTLVLRTLHGPTTQAIETLSHLSKAKPPVYIEGPLGSSRHFPNLAANFDRILLVAGGVGATFILPIYKSLLDQFETESKSPDRITLVWSMRSASEASWAVDPSARIKIDDDQNVKIFVTRRSGDDRSNDGESSASNGIELEEIGNGEELVKASGGRERPDLKKFVDETFRHGNEERVAVLVCGPEGMAKEVKKQVGRWVVEKGRDVWFHDESFGW</sequence>
<evidence type="ECO:0000256" key="7">
    <source>
        <dbReference type="ARBA" id="ARBA00023065"/>
    </source>
</evidence>
<dbReference type="InterPro" id="IPR017927">
    <property type="entry name" value="FAD-bd_FR_type"/>
</dbReference>
<dbReference type="InterPro" id="IPR013121">
    <property type="entry name" value="Fe_red_NAD-bd_6"/>
</dbReference>
<comment type="subcellular location">
    <subcellularLocation>
        <location evidence="1">Membrane</location>
        <topology evidence="1">Multi-pass membrane protein</topology>
    </subcellularLocation>
</comment>
<evidence type="ECO:0000256" key="4">
    <source>
        <dbReference type="ARBA" id="ARBA00022692"/>
    </source>
</evidence>
<dbReference type="OrthoDB" id="10006946at2759"/>
<dbReference type="GO" id="GO:0006879">
    <property type="term" value="P:intracellular iron ion homeostasis"/>
    <property type="evidence" value="ECO:0007669"/>
    <property type="project" value="TreeGrafter"/>
</dbReference>
<dbReference type="Gene3D" id="3.40.50.80">
    <property type="entry name" value="Nucleotide-binding domain of ferredoxin-NADP reductase (FNR) module"/>
    <property type="match status" value="1"/>
</dbReference>
<dbReference type="PANTHER" id="PTHR32361:SF28">
    <property type="entry name" value="FRP1P"/>
    <property type="match status" value="1"/>
</dbReference>
<gene>
    <name evidence="11" type="ORF">G7Y89_g6817</name>
</gene>
<keyword evidence="6" id="KW-0560">Oxidoreductase</keyword>
<evidence type="ECO:0000259" key="10">
    <source>
        <dbReference type="PROSITE" id="PS51384"/>
    </source>
</evidence>
<dbReference type="PROSITE" id="PS51384">
    <property type="entry name" value="FAD_FR"/>
    <property type="match status" value="1"/>
</dbReference>
<dbReference type="GO" id="GO:0006826">
    <property type="term" value="P:iron ion transport"/>
    <property type="evidence" value="ECO:0007669"/>
    <property type="project" value="TreeGrafter"/>
</dbReference>
<evidence type="ECO:0000256" key="8">
    <source>
        <dbReference type="ARBA" id="ARBA00023136"/>
    </source>
</evidence>
<evidence type="ECO:0000256" key="1">
    <source>
        <dbReference type="ARBA" id="ARBA00004141"/>
    </source>
</evidence>
<keyword evidence="8 9" id="KW-0472">Membrane</keyword>
<dbReference type="GO" id="GO:0015677">
    <property type="term" value="P:copper ion import"/>
    <property type="evidence" value="ECO:0007669"/>
    <property type="project" value="TreeGrafter"/>
</dbReference>
<evidence type="ECO:0000256" key="6">
    <source>
        <dbReference type="ARBA" id="ARBA00023002"/>
    </source>
</evidence>
<dbReference type="SFLD" id="SFLDS00052">
    <property type="entry name" value="Ferric_Reductase_Domain"/>
    <property type="match status" value="1"/>
</dbReference>
<evidence type="ECO:0000256" key="9">
    <source>
        <dbReference type="SAM" id="Phobius"/>
    </source>
</evidence>
<feature type="transmembrane region" description="Helical" evidence="9">
    <location>
        <begin position="174"/>
        <end position="192"/>
    </location>
</feature>
<name>A0A8H4W2N6_9HELO</name>
<evidence type="ECO:0000256" key="5">
    <source>
        <dbReference type="ARBA" id="ARBA00022989"/>
    </source>
</evidence>
<feature type="domain" description="FAD-binding FR-type" evidence="10">
    <location>
        <begin position="276"/>
        <end position="396"/>
    </location>
</feature>
<evidence type="ECO:0000313" key="11">
    <source>
        <dbReference type="EMBL" id="KAF4631316.1"/>
    </source>
</evidence>
<evidence type="ECO:0000256" key="2">
    <source>
        <dbReference type="ARBA" id="ARBA00006278"/>
    </source>
</evidence>
<feature type="transmembrane region" description="Helical" evidence="9">
    <location>
        <begin position="144"/>
        <end position="162"/>
    </location>
</feature>
<evidence type="ECO:0000256" key="3">
    <source>
        <dbReference type="ARBA" id="ARBA00022448"/>
    </source>
</evidence>
<feature type="transmembrane region" description="Helical" evidence="9">
    <location>
        <begin position="27"/>
        <end position="50"/>
    </location>
</feature>
<dbReference type="Pfam" id="PF08030">
    <property type="entry name" value="NAD_binding_6"/>
    <property type="match status" value="1"/>
</dbReference>
<dbReference type="SUPFAM" id="SSF52343">
    <property type="entry name" value="Ferredoxin reductase-like, C-terminal NADP-linked domain"/>
    <property type="match status" value="1"/>
</dbReference>
<accession>A0A8H4W2N6</accession>
<feature type="transmembrane region" description="Helical" evidence="9">
    <location>
        <begin position="237"/>
        <end position="254"/>
    </location>
</feature>
<dbReference type="CDD" id="cd06186">
    <property type="entry name" value="NOX_Duox_like_FAD_NADP"/>
    <property type="match status" value="1"/>
</dbReference>
<dbReference type="InterPro" id="IPR013130">
    <property type="entry name" value="Fe3_Rdtase_TM_dom"/>
</dbReference>
<dbReference type="InterPro" id="IPR039261">
    <property type="entry name" value="FNR_nucleotide-bd"/>
</dbReference>
<feature type="transmembrane region" description="Helical" evidence="9">
    <location>
        <begin position="105"/>
        <end position="124"/>
    </location>
</feature>
<feature type="transmembrane region" description="Helical" evidence="9">
    <location>
        <begin position="204"/>
        <end position="230"/>
    </location>
</feature>
<comment type="similarity">
    <text evidence="2">Belongs to the ferric reductase (FRE) family.</text>
</comment>
<organism evidence="11 12">
    <name type="scientific">Cudoniella acicularis</name>
    <dbReference type="NCBI Taxonomy" id="354080"/>
    <lineage>
        <taxon>Eukaryota</taxon>
        <taxon>Fungi</taxon>
        <taxon>Dikarya</taxon>
        <taxon>Ascomycota</taxon>
        <taxon>Pezizomycotina</taxon>
        <taxon>Leotiomycetes</taxon>
        <taxon>Helotiales</taxon>
        <taxon>Tricladiaceae</taxon>
        <taxon>Cudoniella</taxon>
    </lineage>
</organism>
<dbReference type="GO" id="GO:0000293">
    <property type="term" value="F:ferric-chelate reductase activity"/>
    <property type="evidence" value="ECO:0007669"/>
    <property type="project" value="UniProtKB-ARBA"/>
</dbReference>
<dbReference type="Pfam" id="PF01794">
    <property type="entry name" value="Ferric_reduct"/>
    <property type="match status" value="1"/>
</dbReference>
<keyword evidence="3" id="KW-0813">Transport</keyword>
<keyword evidence="4 9" id="KW-0812">Transmembrane</keyword>
<reference evidence="11 12" key="1">
    <citation type="submission" date="2020-03" db="EMBL/GenBank/DDBJ databases">
        <title>Draft Genome Sequence of Cudoniella acicularis.</title>
        <authorList>
            <person name="Buettner E."/>
            <person name="Kellner H."/>
        </authorList>
    </citation>
    <scope>NUCLEOTIDE SEQUENCE [LARGE SCALE GENOMIC DNA]</scope>
    <source>
        <strain evidence="11 12">DSM 108380</strain>
    </source>
</reference>
<dbReference type="Proteomes" id="UP000566819">
    <property type="component" value="Unassembled WGS sequence"/>
</dbReference>
<keyword evidence="5 9" id="KW-1133">Transmembrane helix</keyword>
<protein>
    <recommendedName>
        <fullName evidence="10">FAD-binding FR-type domain-containing protein</fullName>
    </recommendedName>
</protein>
<dbReference type="GO" id="GO:0005886">
    <property type="term" value="C:plasma membrane"/>
    <property type="evidence" value="ECO:0007669"/>
    <property type="project" value="TreeGrafter"/>
</dbReference>